<reference evidence="1 2" key="1">
    <citation type="submission" date="2023-12" db="EMBL/GenBank/DDBJ databases">
        <title>A high-quality genome assembly for Dillenia turbinata (Dilleniales).</title>
        <authorList>
            <person name="Chanderbali A."/>
        </authorList>
    </citation>
    <scope>NUCLEOTIDE SEQUENCE [LARGE SCALE GENOMIC DNA]</scope>
    <source>
        <strain evidence="1">LSX21</strain>
        <tissue evidence="1">Leaf</tissue>
    </source>
</reference>
<evidence type="ECO:0000313" key="1">
    <source>
        <dbReference type="EMBL" id="KAK6922244.1"/>
    </source>
</evidence>
<keyword evidence="2" id="KW-1185">Reference proteome</keyword>
<comment type="caution">
    <text evidence="1">The sequence shown here is derived from an EMBL/GenBank/DDBJ whole genome shotgun (WGS) entry which is preliminary data.</text>
</comment>
<organism evidence="1 2">
    <name type="scientific">Dillenia turbinata</name>
    <dbReference type="NCBI Taxonomy" id="194707"/>
    <lineage>
        <taxon>Eukaryota</taxon>
        <taxon>Viridiplantae</taxon>
        <taxon>Streptophyta</taxon>
        <taxon>Embryophyta</taxon>
        <taxon>Tracheophyta</taxon>
        <taxon>Spermatophyta</taxon>
        <taxon>Magnoliopsida</taxon>
        <taxon>eudicotyledons</taxon>
        <taxon>Gunneridae</taxon>
        <taxon>Pentapetalae</taxon>
        <taxon>Dilleniales</taxon>
        <taxon>Dilleniaceae</taxon>
        <taxon>Dillenia</taxon>
    </lineage>
</organism>
<accession>A0AAN8Z0U8</accession>
<evidence type="ECO:0000313" key="2">
    <source>
        <dbReference type="Proteomes" id="UP001370490"/>
    </source>
</evidence>
<name>A0AAN8Z0U8_9MAGN</name>
<dbReference type="AlphaFoldDB" id="A0AAN8Z0U8"/>
<dbReference type="Proteomes" id="UP001370490">
    <property type="component" value="Unassembled WGS sequence"/>
</dbReference>
<gene>
    <name evidence="1" type="ORF">RJ641_012751</name>
</gene>
<dbReference type="EMBL" id="JBAMMX010000019">
    <property type="protein sequence ID" value="KAK6922244.1"/>
    <property type="molecule type" value="Genomic_DNA"/>
</dbReference>
<protein>
    <submittedName>
        <fullName evidence="1">Uncharacterized protein</fullName>
    </submittedName>
</protein>
<proteinExistence type="predicted"/>
<sequence length="94" mass="10894">MRSYFLLRNNCDLREILPAKQVRPNLPEIPTKGFSFLDQVDAFGNDGLWVRKITGITGFGCYVYLDTIKEEIMYPFSQLRVGLMENGFLPETQR</sequence>